<accession>A0A640VL92</accession>
<reference evidence="3 4" key="1">
    <citation type="submission" date="2019-12" db="EMBL/GenBank/DDBJ databases">
        <title>Roseobacter cerasinus sp. nov., isolated from seawater around aquaculture.</title>
        <authorList>
            <person name="Muramatsu S."/>
            <person name="Takabe Y."/>
            <person name="Mori K."/>
            <person name="Takaichi S."/>
            <person name="Hanada S."/>
        </authorList>
    </citation>
    <scope>NUCLEOTIDE SEQUENCE [LARGE SCALE GENOMIC DNA]</scope>
    <source>
        <strain evidence="3 4">AI77</strain>
    </source>
</reference>
<protein>
    <submittedName>
        <fullName evidence="3">Membrane protein</fullName>
    </submittedName>
</protein>
<gene>
    <name evidence="3" type="ORF">So717_08160</name>
</gene>
<evidence type="ECO:0000256" key="1">
    <source>
        <dbReference type="SAM" id="Phobius"/>
    </source>
</evidence>
<dbReference type="Pfam" id="PF13490">
    <property type="entry name" value="zf-HC2"/>
    <property type="match status" value="1"/>
</dbReference>
<dbReference type="RefSeq" id="WP_159974956.1">
    <property type="nucleotide sequence ID" value="NZ_BLIV01000002.1"/>
</dbReference>
<organism evidence="3 4">
    <name type="scientific">Roseobacter cerasinus</name>
    <dbReference type="NCBI Taxonomy" id="2602289"/>
    <lineage>
        <taxon>Bacteria</taxon>
        <taxon>Pseudomonadati</taxon>
        <taxon>Pseudomonadota</taxon>
        <taxon>Alphaproteobacteria</taxon>
        <taxon>Rhodobacterales</taxon>
        <taxon>Roseobacteraceae</taxon>
        <taxon>Roseobacter</taxon>
    </lineage>
</organism>
<comment type="caution">
    <text evidence="3">The sequence shown here is derived from an EMBL/GenBank/DDBJ whole genome shotgun (WGS) entry which is preliminary data.</text>
</comment>
<proteinExistence type="predicted"/>
<dbReference type="Gene3D" id="1.10.10.1320">
    <property type="entry name" value="Anti-sigma factor, zinc-finger domain"/>
    <property type="match status" value="1"/>
</dbReference>
<dbReference type="AlphaFoldDB" id="A0A640VL92"/>
<evidence type="ECO:0000313" key="4">
    <source>
        <dbReference type="Proteomes" id="UP000436522"/>
    </source>
</evidence>
<dbReference type="InterPro" id="IPR041916">
    <property type="entry name" value="Anti_sigma_zinc_sf"/>
</dbReference>
<evidence type="ECO:0000313" key="3">
    <source>
        <dbReference type="EMBL" id="GFE49063.1"/>
    </source>
</evidence>
<keyword evidence="4" id="KW-1185">Reference proteome</keyword>
<dbReference type="EMBL" id="BLIV01000002">
    <property type="protein sequence ID" value="GFE49063.1"/>
    <property type="molecule type" value="Genomic_DNA"/>
</dbReference>
<keyword evidence="1" id="KW-0472">Membrane</keyword>
<keyword evidence="1" id="KW-0812">Transmembrane</keyword>
<sequence length="258" mass="27234">MTQDSEKLSAFLDGQLSVAETEAIEQHLQSDPELQAELEALMGADQVARDEFDEMIRAPVPLDLARAIQEAPEAEVANAPVAPAAGRSWLAALAVMLALFVGAAGGYWTGQSRAPAVASAPGWLQDIAEYHAIYATQKRHLVEVPASETEHIQTWLSNTVGAAVAVPDLSGQGLEFQGARLLVAAGKPVAQLMYLDEDDRVVALCLIATDTPRAGFAERTIGVFNMVAWGGAGANFVVVGDDDRSDLRAVAEAAATQV</sequence>
<name>A0A640VL92_9RHOB</name>
<feature type="transmembrane region" description="Helical" evidence="1">
    <location>
        <begin position="89"/>
        <end position="108"/>
    </location>
</feature>
<keyword evidence="1" id="KW-1133">Transmembrane helix</keyword>
<dbReference type="OrthoDB" id="7187254at2"/>
<feature type="domain" description="Putative zinc-finger" evidence="2">
    <location>
        <begin position="6"/>
        <end position="29"/>
    </location>
</feature>
<dbReference type="Proteomes" id="UP000436522">
    <property type="component" value="Unassembled WGS sequence"/>
</dbReference>
<dbReference type="InterPro" id="IPR027383">
    <property type="entry name" value="Znf_put"/>
</dbReference>
<evidence type="ECO:0000259" key="2">
    <source>
        <dbReference type="Pfam" id="PF13490"/>
    </source>
</evidence>